<reference evidence="1 2" key="3">
    <citation type="journal article" date="2015" name="Genome Announc.">
        <title>Draft Genome Sequence of the Archiascomycetous Yeast Saitoella complicata.</title>
        <authorList>
            <person name="Yamauchi K."/>
            <person name="Kondo S."/>
            <person name="Hamamoto M."/>
            <person name="Takahashi Y."/>
            <person name="Ogura Y."/>
            <person name="Hayashi T."/>
            <person name="Nishida H."/>
        </authorList>
    </citation>
    <scope>NUCLEOTIDE SEQUENCE [LARGE SCALE GENOMIC DNA]</scope>
    <source>
        <strain evidence="1 2">NRRL Y-17804</strain>
    </source>
</reference>
<sequence>MLALFSFIDFYGLDTINGVILGLGSIQTNHRLGLFLQSMETDDPEDEDYQMLGIIENTRYISARKPLAKSRHFIEEVLNHGYDDERFKAYYQMKREDFHFVVGLIETNPVFYNNSACEQASVRYQLACILFRFGAQSSTSSSLSKTTDLFRIGKGTLTVFTRRVCYALSSLYEDQVKWPNPNERETIAKRVKESSAGLFEGVVGMVDGTLFTLAWMPKLQKRRRRVNSASAKSSTAFGQPLFHDSAAYKDLRLHLDPDAYFGPTQYLLADLAYSNTMSVVTPLKQDQGYTAQKAGFNP</sequence>
<dbReference type="STRING" id="698492.A0A0E9NP74"/>
<dbReference type="EMBL" id="BACD03000049">
    <property type="protein sequence ID" value="GAO51603.1"/>
    <property type="molecule type" value="Genomic_DNA"/>
</dbReference>
<accession>A0A0E9NP74</accession>
<dbReference type="Proteomes" id="UP000033140">
    <property type="component" value="Unassembled WGS sequence"/>
</dbReference>
<gene>
    <name evidence="1" type="ORF">G7K_5699-t1</name>
</gene>
<comment type="caution">
    <text evidence="1">The sequence shown here is derived from an EMBL/GenBank/DDBJ whole genome shotgun (WGS) entry which is preliminary data.</text>
</comment>
<evidence type="ECO:0008006" key="3">
    <source>
        <dbReference type="Google" id="ProtNLM"/>
    </source>
</evidence>
<name>A0A0E9NP74_SAICN</name>
<organism evidence="1 2">
    <name type="scientific">Saitoella complicata (strain BCRC 22490 / CBS 7301 / JCM 7358 / NBRC 10748 / NRRL Y-17804)</name>
    <dbReference type="NCBI Taxonomy" id="698492"/>
    <lineage>
        <taxon>Eukaryota</taxon>
        <taxon>Fungi</taxon>
        <taxon>Dikarya</taxon>
        <taxon>Ascomycota</taxon>
        <taxon>Taphrinomycotina</taxon>
        <taxon>Taphrinomycotina incertae sedis</taxon>
        <taxon>Saitoella</taxon>
    </lineage>
</organism>
<keyword evidence="2" id="KW-1185">Reference proteome</keyword>
<proteinExistence type="predicted"/>
<reference evidence="1 2" key="2">
    <citation type="journal article" date="2014" name="J. Gen. Appl. Microbiol.">
        <title>The early diverging ascomycetous budding yeast Saitoella complicata has three histone deacetylases belonging to the Clr6, Hos2, and Rpd3 lineages.</title>
        <authorList>
            <person name="Nishida H."/>
            <person name="Matsumoto T."/>
            <person name="Kondo S."/>
            <person name="Hamamoto M."/>
            <person name="Yoshikawa H."/>
        </authorList>
    </citation>
    <scope>NUCLEOTIDE SEQUENCE [LARGE SCALE GENOMIC DNA]</scope>
    <source>
        <strain evidence="1 2">NRRL Y-17804</strain>
    </source>
</reference>
<protein>
    <recommendedName>
        <fullName evidence="3">DDE Tnp4 domain-containing protein</fullName>
    </recommendedName>
</protein>
<evidence type="ECO:0000313" key="1">
    <source>
        <dbReference type="EMBL" id="GAO51603.1"/>
    </source>
</evidence>
<evidence type="ECO:0000313" key="2">
    <source>
        <dbReference type="Proteomes" id="UP000033140"/>
    </source>
</evidence>
<reference evidence="1 2" key="1">
    <citation type="journal article" date="2011" name="J. Gen. Appl. Microbiol.">
        <title>Draft genome sequencing of the enigmatic yeast Saitoella complicata.</title>
        <authorList>
            <person name="Nishida H."/>
            <person name="Hamamoto M."/>
            <person name="Sugiyama J."/>
        </authorList>
    </citation>
    <scope>NUCLEOTIDE SEQUENCE [LARGE SCALE GENOMIC DNA]</scope>
    <source>
        <strain evidence="1 2">NRRL Y-17804</strain>
    </source>
</reference>
<dbReference type="AlphaFoldDB" id="A0A0E9NP74"/>